<dbReference type="Pfam" id="PF00692">
    <property type="entry name" value="dUTPase"/>
    <property type="match status" value="1"/>
</dbReference>
<dbReference type="InterPro" id="IPR008181">
    <property type="entry name" value="dUTPase"/>
</dbReference>
<organism evidence="6 7">
    <name type="scientific">Staphylococcus phage CF5</name>
    <dbReference type="NCBI Taxonomy" id="3113739"/>
    <lineage>
        <taxon>Viruses</taxon>
        <taxon>Duplodnaviria</taxon>
        <taxon>Heunggongvirae</taxon>
        <taxon>Uroviricota</taxon>
        <taxon>Caudoviricetes</taxon>
        <taxon>Herelleviridae</taxon>
        <taxon>Twortvirinae</taxon>
        <taxon>Silviavirus</taxon>
    </lineage>
</organism>
<evidence type="ECO:0000256" key="1">
    <source>
        <dbReference type="ARBA" id="ARBA00006581"/>
    </source>
</evidence>
<dbReference type="EC" id="3.6.1.23" evidence="2"/>
<evidence type="ECO:0000259" key="5">
    <source>
        <dbReference type="Pfam" id="PF00692"/>
    </source>
</evidence>
<dbReference type="CDD" id="cd07557">
    <property type="entry name" value="trimeric_dUTPase"/>
    <property type="match status" value="1"/>
</dbReference>
<comment type="similarity">
    <text evidence="1">Belongs to the dUTPase family.</text>
</comment>
<dbReference type="NCBIfam" id="NF001862">
    <property type="entry name" value="PRK00601.1"/>
    <property type="match status" value="1"/>
</dbReference>
<dbReference type="NCBIfam" id="TIGR00576">
    <property type="entry name" value="dut"/>
    <property type="match status" value="1"/>
</dbReference>
<reference evidence="6" key="1">
    <citation type="submission" date="2023-12" db="EMBL/GenBank/DDBJ databases">
        <title>Isolation and Characterisation of Novel Lytic Bacteriophages for therapeutic applications in Prosthetic Joint Infections.</title>
        <authorList>
            <person name="Burton N."/>
            <person name="Melo L.D.R."/>
            <person name="Pearce B."/>
            <person name="Tadesse M.D."/>
            <person name="Vryonis E."/>
            <person name="Sagona A."/>
        </authorList>
    </citation>
    <scope>NUCLEOTIDE SEQUENCE</scope>
</reference>
<dbReference type="Proteomes" id="UP001432109">
    <property type="component" value="Segment"/>
</dbReference>
<dbReference type="InterPro" id="IPR033704">
    <property type="entry name" value="dUTPase_trimeric"/>
</dbReference>
<proteinExistence type="inferred from homology"/>
<protein>
    <recommendedName>
        <fullName evidence="2">dUTP diphosphatase</fullName>
        <ecNumber evidence="2">3.6.1.23</ecNumber>
    </recommendedName>
</protein>
<dbReference type="GO" id="GO:0046081">
    <property type="term" value="P:dUTP catabolic process"/>
    <property type="evidence" value="ECO:0007669"/>
    <property type="project" value="InterPro"/>
</dbReference>
<dbReference type="SUPFAM" id="SSF51283">
    <property type="entry name" value="dUTPase-like"/>
    <property type="match status" value="1"/>
</dbReference>
<dbReference type="GO" id="GO:0006226">
    <property type="term" value="P:dUMP biosynthetic process"/>
    <property type="evidence" value="ECO:0007669"/>
    <property type="project" value="InterPro"/>
</dbReference>
<dbReference type="Gene3D" id="2.70.40.10">
    <property type="match status" value="1"/>
</dbReference>
<dbReference type="GO" id="GO:0004170">
    <property type="term" value="F:dUTP diphosphatase activity"/>
    <property type="evidence" value="ECO:0007669"/>
    <property type="project" value="UniProtKB-EC"/>
</dbReference>
<keyword evidence="3 6" id="KW-0378">Hydrolase</keyword>
<evidence type="ECO:0000256" key="3">
    <source>
        <dbReference type="ARBA" id="ARBA00022801"/>
    </source>
</evidence>
<gene>
    <name evidence="6" type="ORF">CF5_0041</name>
</gene>
<dbReference type="PANTHER" id="PTHR11241:SF0">
    <property type="entry name" value="DEOXYURIDINE 5'-TRIPHOSPHATE NUCLEOTIDOHYDROLASE"/>
    <property type="match status" value="1"/>
</dbReference>
<dbReference type="GO" id="GO:0000287">
    <property type="term" value="F:magnesium ion binding"/>
    <property type="evidence" value="ECO:0007669"/>
    <property type="project" value="InterPro"/>
</dbReference>
<keyword evidence="4" id="KW-0546">Nucleotide metabolism</keyword>
<sequence length="141" mass="15515">MEKLKIKLLNDKAKVPVRANPKDSGLDLYATETITLQPHSTVIVPTGVAIYLENGYEAQVRPKSGITAKTPLRVQLGTIDYEYHKEVGVIVDNISDNYQIIEQGKKIAQLVVAPVVYPEVEVVESFEKESNRGGYGSTGLD</sequence>
<feature type="domain" description="dUTPase-like" evidence="5">
    <location>
        <begin position="12"/>
        <end position="138"/>
    </location>
</feature>
<evidence type="ECO:0000313" key="7">
    <source>
        <dbReference type="Proteomes" id="UP001432109"/>
    </source>
</evidence>
<evidence type="ECO:0000313" key="6">
    <source>
        <dbReference type="EMBL" id="WRW34690.1"/>
    </source>
</evidence>
<name>A0AAX4J7K5_9CAUD</name>
<evidence type="ECO:0000256" key="2">
    <source>
        <dbReference type="ARBA" id="ARBA00012379"/>
    </source>
</evidence>
<accession>A0AAX4J7K5</accession>
<dbReference type="InterPro" id="IPR036157">
    <property type="entry name" value="dUTPase-like_sf"/>
</dbReference>
<dbReference type="InterPro" id="IPR029054">
    <property type="entry name" value="dUTPase-like"/>
</dbReference>
<dbReference type="EMBL" id="PP034390">
    <property type="protein sequence ID" value="WRW34690.1"/>
    <property type="molecule type" value="Genomic_DNA"/>
</dbReference>
<dbReference type="PANTHER" id="PTHR11241">
    <property type="entry name" value="DEOXYURIDINE 5'-TRIPHOSPHATE NUCLEOTIDOHYDROLASE"/>
    <property type="match status" value="1"/>
</dbReference>
<evidence type="ECO:0000256" key="4">
    <source>
        <dbReference type="ARBA" id="ARBA00023080"/>
    </source>
</evidence>